<dbReference type="AlphaFoldDB" id="A0A5K3G1W0"/>
<protein>
    <submittedName>
        <fullName evidence="1">ZP domain-containing protein</fullName>
    </submittedName>
</protein>
<proteinExistence type="predicted"/>
<dbReference type="WBParaSite" id="MCU_014694-RA">
    <property type="protein sequence ID" value="MCU_014694-RA"/>
    <property type="gene ID" value="MCU_014694"/>
</dbReference>
<organism evidence="1">
    <name type="scientific">Mesocestoides corti</name>
    <name type="common">Flatworm</name>
    <dbReference type="NCBI Taxonomy" id="53468"/>
    <lineage>
        <taxon>Eukaryota</taxon>
        <taxon>Metazoa</taxon>
        <taxon>Spiralia</taxon>
        <taxon>Lophotrochozoa</taxon>
        <taxon>Platyhelminthes</taxon>
        <taxon>Cestoda</taxon>
        <taxon>Eucestoda</taxon>
        <taxon>Cyclophyllidea</taxon>
        <taxon>Mesocestoididae</taxon>
        <taxon>Mesocestoides</taxon>
    </lineage>
</organism>
<reference evidence="1" key="1">
    <citation type="submission" date="2019-11" db="UniProtKB">
        <authorList>
            <consortium name="WormBaseParasite"/>
        </authorList>
    </citation>
    <scope>IDENTIFICATION</scope>
</reference>
<evidence type="ECO:0000313" key="1">
    <source>
        <dbReference type="WBParaSite" id="MCU_014694-RA"/>
    </source>
</evidence>
<name>A0A5K3G1W0_MESCO</name>
<sequence>MKTASAGLENTLLVEDCGKGTTILLVINIGDWKSICGTPCPVNKRKPKANYFKMDFIGPQHCHSVPNNTKAMVHPKSTARLNTFKSGGESVPTTWLFNIEQCNYTERGQHDERIRWQLIYNSSDVLFARQTNLPSWTNSTRLDA</sequence>
<accession>A0A5K3G1W0</accession>